<feature type="transmembrane region" description="Helical" evidence="1">
    <location>
        <begin position="69"/>
        <end position="86"/>
    </location>
</feature>
<keyword evidence="1" id="KW-1133">Transmembrane helix</keyword>
<gene>
    <name evidence="3" type="ORF">MIAR_05670</name>
</gene>
<reference evidence="3" key="1">
    <citation type="submission" date="2022-08" db="EMBL/GenBank/DDBJ databases">
        <title>Draft genome sequence of Microbacterium arabinogalactanolyticum JCM 9171.</title>
        <authorList>
            <person name="Fujita K."/>
            <person name="Ishiwata A."/>
            <person name="Fushinobu S."/>
        </authorList>
    </citation>
    <scope>NUCLEOTIDE SEQUENCE</scope>
    <source>
        <strain evidence="3">JCM 9171</strain>
    </source>
</reference>
<proteinExistence type="predicted"/>
<dbReference type="Proteomes" id="UP001165068">
    <property type="component" value="Unassembled WGS sequence"/>
</dbReference>
<dbReference type="InterPro" id="IPR006976">
    <property type="entry name" value="VanZ-like"/>
</dbReference>
<dbReference type="Pfam" id="PF04892">
    <property type="entry name" value="VanZ"/>
    <property type="match status" value="1"/>
</dbReference>
<evidence type="ECO:0000313" key="3">
    <source>
        <dbReference type="EMBL" id="GLC83979.1"/>
    </source>
</evidence>
<feature type="transmembrane region" description="Helical" evidence="1">
    <location>
        <begin position="91"/>
        <end position="110"/>
    </location>
</feature>
<dbReference type="PANTHER" id="PTHR28008">
    <property type="entry name" value="DOMAIN PROTEIN, PUTATIVE (AFU_ORTHOLOGUE AFUA_3G10980)-RELATED"/>
    <property type="match status" value="1"/>
</dbReference>
<accession>A0ABQ5NDU8</accession>
<evidence type="ECO:0000313" key="4">
    <source>
        <dbReference type="Proteomes" id="UP001165068"/>
    </source>
</evidence>
<dbReference type="RefSeq" id="WP_285631015.1">
    <property type="nucleotide sequence ID" value="NZ_BAAAUK010000003.1"/>
</dbReference>
<feature type="transmembrane region" description="Helical" evidence="1">
    <location>
        <begin position="15"/>
        <end position="33"/>
    </location>
</feature>
<feature type="domain" description="VanZ-like" evidence="2">
    <location>
        <begin position="66"/>
        <end position="139"/>
    </location>
</feature>
<sequence>MTTSSLQLPARSGTGIRVFVMLASVATILTLTLAPRALVGPARGLFMRFAHLVANPVIEPMTYAQVESTLNALMFVPLGAALAILLSRRLWVLAPMIGFVLSIAVETLQSRIPGRVPDLGDVVWNSLGALAGAIVAGVLRLVGLGLRRLRTRAVVTRGTDALRVTRR</sequence>
<name>A0ABQ5NDU8_9MICO</name>
<comment type="caution">
    <text evidence="3">The sequence shown here is derived from an EMBL/GenBank/DDBJ whole genome shotgun (WGS) entry which is preliminary data.</text>
</comment>
<organism evidence="3 4">
    <name type="scientific">Microbacterium arabinogalactanolyticum</name>
    <dbReference type="NCBI Taxonomy" id="69365"/>
    <lineage>
        <taxon>Bacteria</taxon>
        <taxon>Bacillati</taxon>
        <taxon>Actinomycetota</taxon>
        <taxon>Actinomycetes</taxon>
        <taxon>Micrococcales</taxon>
        <taxon>Microbacteriaceae</taxon>
        <taxon>Microbacterium</taxon>
    </lineage>
</organism>
<keyword evidence="1" id="KW-0812">Transmembrane</keyword>
<keyword evidence="4" id="KW-1185">Reference proteome</keyword>
<keyword evidence="1" id="KW-0472">Membrane</keyword>
<evidence type="ECO:0000259" key="2">
    <source>
        <dbReference type="Pfam" id="PF04892"/>
    </source>
</evidence>
<feature type="transmembrane region" description="Helical" evidence="1">
    <location>
        <begin position="122"/>
        <end position="142"/>
    </location>
</feature>
<protein>
    <recommendedName>
        <fullName evidence="2">VanZ-like domain-containing protein</fullName>
    </recommendedName>
</protein>
<dbReference type="EMBL" id="BRZC01000003">
    <property type="protein sequence ID" value="GLC83979.1"/>
    <property type="molecule type" value="Genomic_DNA"/>
</dbReference>
<evidence type="ECO:0000256" key="1">
    <source>
        <dbReference type="SAM" id="Phobius"/>
    </source>
</evidence>
<dbReference type="PANTHER" id="PTHR28008:SF1">
    <property type="entry name" value="DOMAIN PROTEIN, PUTATIVE (AFU_ORTHOLOGUE AFUA_3G10980)-RELATED"/>
    <property type="match status" value="1"/>
</dbReference>